<proteinExistence type="predicted"/>
<protein>
    <submittedName>
        <fullName evidence="1">Uncharacterized protein</fullName>
    </submittedName>
</protein>
<gene>
    <name evidence="1" type="ORF">MF646_14900</name>
</gene>
<organism evidence="1 2">
    <name type="scientific">Halalkalibacter alkaliphilus</name>
    <dbReference type="NCBI Taxonomy" id="2917993"/>
    <lineage>
        <taxon>Bacteria</taxon>
        <taxon>Bacillati</taxon>
        <taxon>Bacillota</taxon>
        <taxon>Bacilli</taxon>
        <taxon>Bacillales</taxon>
        <taxon>Bacillaceae</taxon>
        <taxon>Halalkalibacter</taxon>
    </lineage>
</organism>
<evidence type="ECO:0000313" key="2">
    <source>
        <dbReference type="Proteomes" id="UP001139150"/>
    </source>
</evidence>
<keyword evidence="2" id="KW-1185">Reference proteome</keyword>
<evidence type="ECO:0000313" key="1">
    <source>
        <dbReference type="EMBL" id="MCL7748416.1"/>
    </source>
</evidence>
<reference evidence="1" key="1">
    <citation type="submission" date="2022-02" db="EMBL/GenBank/DDBJ databases">
        <title>Halalkalibacter sp. nov. isolated from Lonar Lake, India.</title>
        <authorList>
            <person name="Joshi A."/>
            <person name="Thite S."/>
            <person name="Lodha T."/>
        </authorList>
    </citation>
    <scope>NUCLEOTIDE SEQUENCE</scope>
    <source>
        <strain evidence="1">MEB205</strain>
    </source>
</reference>
<dbReference type="RefSeq" id="WP_250097307.1">
    <property type="nucleotide sequence ID" value="NZ_JAKRYL010000015.1"/>
</dbReference>
<dbReference type="Proteomes" id="UP001139150">
    <property type="component" value="Unassembled WGS sequence"/>
</dbReference>
<dbReference type="AlphaFoldDB" id="A0A9X2I544"/>
<accession>A0A9X2I544</accession>
<comment type="caution">
    <text evidence="1">The sequence shown here is derived from an EMBL/GenBank/DDBJ whole genome shotgun (WGS) entry which is preliminary data.</text>
</comment>
<dbReference type="EMBL" id="JAKRYL010000015">
    <property type="protein sequence ID" value="MCL7748416.1"/>
    <property type="molecule type" value="Genomic_DNA"/>
</dbReference>
<name>A0A9X2I544_9BACI</name>
<sequence>MTDMVYQAKAGDGFKRTGLKRTNSFFNTPQEAIVEALALKRKMDTIYNNEIEWDYNGKITGSVEKMSFLRGYLGGDRKTKPFYLQIVSFDSKNNTKLSSTKISKKMNSNDEKIFNKVIKLFK</sequence>